<keyword evidence="2" id="KW-0378">Hydrolase</keyword>
<dbReference type="InterPro" id="IPR050491">
    <property type="entry name" value="AmpC-like"/>
</dbReference>
<dbReference type="Proteomes" id="UP000028058">
    <property type="component" value="Unassembled WGS sequence"/>
</dbReference>
<dbReference type="PANTHER" id="PTHR46825">
    <property type="entry name" value="D-ALANYL-D-ALANINE-CARBOXYPEPTIDASE/ENDOPEPTIDASE AMPH"/>
    <property type="match status" value="1"/>
</dbReference>
<accession>A0A3R7IJR6</accession>
<sequence>MAVTAVLGVTGQAAAAPKTAGRGTAEAGHRPGTAALQREADALLRLGAPGVLADLRTPRGTVKVRSGFGDTDAGTPVPWKARFRIGSLTKTFVAATVLQLVGEGKLSLDDTVDHWLPGLVSGRGNDGSAITVGMLLRHTSGLRDYVPELPYIFLEKEYGPNRFRTVRPEQAVRLALRHPPVFAPGTRWGYSNTNYILAGMIVEKATGHSWQHEVRTRVIEPLGLRHTYAPDTFPFIPGPHAVGYQRFAEKGLEADPADPRWGEPVDVTVGNPSWGGAAGEMISTTEDGNRFLRALLGGEVLRPAELAEMKKTVRAGEFDSAWPGVRYGLGLMWAPNSCGGVWFHGGDIPGFKTRNGVTGDGSRSVMVSVNTQSMVPEPGVPAPAGDETADLIDHALCGTG</sequence>
<evidence type="ECO:0000313" key="3">
    <source>
        <dbReference type="Proteomes" id="UP000028058"/>
    </source>
</evidence>
<proteinExistence type="predicted"/>
<name>A0A3R7IJR6_9ACTN</name>
<organism evidence="2 3">
    <name type="scientific">Streptomyces xinghaiensis</name>
    <dbReference type="NCBI Taxonomy" id="1038928"/>
    <lineage>
        <taxon>Bacteria</taxon>
        <taxon>Bacillati</taxon>
        <taxon>Actinomycetota</taxon>
        <taxon>Actinomycetes</taxon>
        <taxon>Kitasatosporales</taxon>
        <taxon>Streptomycetaceae</taxon>
        <taxon>Streptomyces</taxon>
    </lineage>
</organism>
<dbReference type="InterPro" id="IPR012338">
    <property type="entry name" value="Beta-lactam/transpept-like"/>
</dbReference>
<dbReference type="PANTHER" id="PTHR46825:SF7">
    <property type="entry name" value="D-ALANYL-D-ALANINE CARBOXYPEPTIDASE"/>
    <property type="match status" value="1"/>
</dbReference>
<reference evidence="2 3" key="1">
    <citation type="journal article" date="2014" name="Genome Announc.">
        <title>Draft Genome Sequence of Streptomyces fradiae ATCC 19609, a Strain Highly Sensitive to Antibiotics.</title>
        <authorList>
            <person name="Bekker O.B."/>
            <person name="Klimina K.M."/>
            <person name="Vatlin A.A."/>
            <person name="Zakharevich N.V."/>
            <person name="Kasianov A.S."/>
            <person name="Danilenko V.N."/>
        </authorList>
    </citation>
    <scope>NUCLEOTIDE SEQUENCE [LARGE SCALE GENOMIC DNA]</scope>
    <source>
        <strain evidence="2 3">ATCC 19609</strain>
    </source>
</reference>
<evidence type="ECO:0000259" key="1">
    <source>
        <dbReference type="Pfam" id="PF00144"/>
    </source>
</evidence>
<dbReference type="EMBL" id="JNAD02000027">
    <property type="protein sequence ID" value="RKM89872.1"/>
    <property type="molecule type" value="Genomic_DNA"/>
</dbReference>
<dbReference type="InterPro" id="IPR001466">
    <property type="entry name" value="Beta-lactam-related"/>
</dbReference>
<feature type="domain" description="Beta-lactamase-related" evidence="1">
    <location>
        <begin position="46"/>
        <end position="378"/>
    </location>
</feature>
<dbReference type="SUPFAM" id="SSF56601">
    <property type="entry name" value="beta-lactamase/transpeptidase-like"/>
    <property type="match status" value="1"/>
</dbReference>
<keyword evidence="3" id="KW-1185">Reference proteome</keyword>
<dbReference type="OrthoDB" id="5177574at2"/>
<gene>
    <name evidence="2" type="ORF">SFRA_032475</name>
</gene>
<evidence type="ECO:0000313" key="2">
    <source>
        <dbReference type="EMBL" id="RKM89872.1"/>
    </source>
</evidence>
<dbReference type="Pfam" id="PF00144">
    <property type="entry name" value="Beta-lactamase"/>
    <property type="match status" value="1"/>
</dbReference>
<dbReference type="GO" id="GO:0016787">
    <property type="term" value="F:hydrolase activity"/>
    <property type="evidence" value="ECO:0007669"/>
    <property type="project" value="UniProtKB-KW"/>
</dbReference>
<comment type="caution">
    <text evidence="2">The sequence shown here is derived from an EMBL/GenBank/DDBJ whole genome shotgun (WGS) entry which is preliminary data.</text>
</comment>
<dbReference type="Gene3D" id="3.40.710.10">
    <property type="entry name" value="DD-peptidase/beta-lactamase superfamily"/>
    <property type="match status" value="1"/>
</dbReference>
<dbReference type="AlphaFoldDB" id="A0A3R7IJR6"/>
<protein>
    <submittedName>
        <fullName evidence="2">Class A beta-lactamase-related serine hydrolase</fullName>
    </submittedName>
</protein>